<proteinExistence type="predicted"/>
<dbReference type="EMBL" id="JASPKY010000083">
    <property type="protein sequence ID" value="KAK9738711.1"/>
    <property type="molecule type" value="Genomic_DNA"/>
</dbReference>
<dbReference type="Pfam" id="PF13843">
    <property type="entry name" value="DDE_Tnp_1_7"/>
    <property type="match status" value="1"/>
</dbReference>
<reference evidence="2 3" key="1">
    <citation type="journal article" date="2024" name="BMC Genomics">
        <title>De novo assembly and annotation of Popillia japonica's genome with initial clues to its potential as an invasive pest.</title>
        <authorList>
            <person name="Cucini C."/>
            <person name="Boschi S."/>
            <person name="Funari R."/>
            <person name="Cardaioli E."/>
            <person name="Iannotti N."/>
            <person name="Marturano G."/>
            <person name="Paoli F."/>
            <person name="Bruttini M."/>
            <person name="Carapelli A."/>
            <person name="Frati F."/>
            <person name="Nardi F."/>
        </authorList>
    </citation>
    <scope>NUCLEOTIDE SEQUENCE [LARGE SCALE GENOMIC DNA]</scope>
    <source>
        <strain evidence="2">DMR45628</strain>
    </source>
</reference>
<evidence type="ECO:0000313" key="3">
    <source>
        <dbReference type="Proteomes" id="UP001458880"/>
    </source>
</evidence>
<dbReference type="PANTHER" id="PTHR47055:SF3">
    <property type="entry name" value="PHORBOL-ESTER_DAG-TYPE DOMAIN-CONTAINING PROTEIN"/>
    <property type="match status" value="1"/>
</dbReference>
<dbReference type="Proteomes" id="UP001458880">
    <property type="component" value="Unassembled WGS sequence"/>
</dbReference>
<name>A0AAW1LU49_POPJA</name>
<gene>
    <name evidence="2" type="ORF">QE152_g9576</name>
</gene>
<protein>
    <submittedName>
        <fullName evidence="2">Transposase IS4</fullName>
    </submittedName>
</protein>
<keyword evidence="3" id="KW-1185">Reference proteome</keyword>
<evidence type="ECO:0000313" key="2">
    <source>
        <dbReference type="EMBL" id="KAK9738711.1"/>
    </source>
</evidence>
<feature type="domain" description="PiggyBac transposable element-derived protein" evidence="1">
    <location>
        <begin position="5"/>
        <end position="132"/>
    </location>
</feature>
<organism evidence="2 3">
    <name type="scientific">Popillia japonica</name>
    <name type="common">Japanese beetle</name>
    <dbReference type="NCBI Taxonomy" id="7064"/>
    <lineage>
        <taxon>Eukaryota</taxon>
        <taxon>Metazoa</taxon>
        <taxon>Ecdysozoa</taxon>
        <taxon>Arthropoda</taxon>
        <taxon>Hexapoda</taxon>
        <taxon>Insecta</taxon>
        <taxon>Pterygota</taxon>
        <taxon>Neoptera</taxon>
        <taxon>Endopterygota</taxon>
        <taxon>Coleoptera</taxon>
        <taxon>Polyphaga</taxon>
        <taxon>Scarabaeiformia</taxon>
        <taxon>Scarabaeidae</taxon>
        <taxon>Rutelinae</taxon>
        <taxon>Popillia</taxon>
    </lineage>
</organism>
<dbReference type="InterPro" id="IPR052638">
    <property type="entry name" value="PiggyBac_TE-derived"/>
</dbReference>
<comment type="caution">
    <text evidence="2">The sequence shown here is derived from an EMBL/GenBank/DDBJ whole genome shotgun (WGS) entry which is preliminary data.</text>
</comment>
<accession>A0AAW1LU49</accession>
<sequence>MLGKKEAMSRNTYLKLKSVFHCCDNNDPDLTNRCYKIRPLINKVNEAFQQWGVFSTHLLIDEMIVKYYGQNRLKQFIQSKPIRFGYKLWSLCSSDGYCYKFSVYTGKDINATPGILQGSQVIINLEGYRKPQRLLCIF</sequence>
<dbReference type="AlphaFoldDB" id="A0AAW1LU49"/>
<dbReference type="PANTHER" id="PTHR47055">
    <property type="entry name" value="DDE_TNP_1_7 DOMAIN-CONTAINING PROTEIN"/>
    <property type="match status" value="1"/>
</dbReference>
<dbReference type="GO" id="GO:0043565">
    <property type="term" value="F:sequence-specific DNA binding"/>
    <property type="evidence" value="ECO:0007669"/>
    <property type="project" value="TreeGrafter"/>
</dbReference>
<evidence type="ECO:0000259" key="1">
    <source>
        <dbReference type="Pfam" id="PF13843"/>
    </source>
</evidence>
<dbReference type="InterPro" id="IPR029526">
    <property type="entry name" value="PGBD"/>
</dbReference>